<sequence length="75" mass="8559">MSRTVMRFVPHSIRHEPAKPVTFEAACLTDECGEQSGPQGEQEDAQDWCLRHAGRTGHDLFRRVVTDHARVTRDE</sequence>
<dbReference type="Proteomes" id="UP000327294">
    <property type="component" value="Chromosome"/>
</dbReference>
<dbReference type="AlphaFoldDB" id="A0A5P8KAT3"/>
<accession>A0A5P8KAT3</accession>
<protein>
    <recommendedName>
        <fullName evidence="1">DUF7848 domain-containing protein</fullName>
    </recommendedName>
</protein>
<reference evidence="2 3" key="1">
    <citation type="submission" date="2019-10" db="EMBL/GenBank/DDBJ databases">
        <title>Streptomyces sp. strain GY16 isolated from leaves of Broussonetia papyrifera.</title>
        <authorList>
            <person name="Mo P."/>
        </authorList>
    </citation>
    <scope>NUCLEOTIDE SEQUENCE [LARGE SCALE GENOMIC DNA]</scope>
    <source>
        <strain evidence="2 3">GY16</strain>
    </source>
</reference>
<keyword evidence="3" id="KW-1185">Reference proteome</keyword>
<dbReference type="InterPro" id="IPR057170">
    <property type="entry name" value="DUF7848"/>
</dbReference>
<proteinExistence type="predicted"/>
<feature type="domain" description="DUF7848" evidence="1">
    <location>
        <begin position="1"/>
        <end position="74"/>
    </location>
</feature>
<evidence type="ECO:0000313" key="3">
    <source>
        <dbReference type="Proteomes" id="UP000327294"/>
    </source>
</evidence>
<evidence type="ECO:0000259" key="1">
    <source>
        <dbReference type="Pfam" id="PF25232"/>
    </source>
</evidence>
<dbReference type="EMBL" id="CP045096">
    <property type="protein sequence ID" value="QFQ99918.1"/>
    <property type="molecule type" value="Genomic_DNA"/>
</dbReference>
<gene>
    <name evidence="2" type="ORF">F9278_31395</name>
</gene>
<organism evidence="2 3">
    <name type="scientific">Streptomyces phaeolivaceus</name>
    <dbReference type="NCBI Taxonomy" id="2653200"/>
    <lineage>
        <taxon>Bacteria</taxon>
        <taxon>Bacillati</taxon>
        <taxon>Actinomycetota</taxon>
        <taxon>Actinomycetes</taxon>
        <taxon>Kitasatosporales</taxon>
        <taxon>Streptomycetaceae</taxon>
        <taxon>Streptomyces</taxon>
    </lineage>
</organism>
<dbReference type="Pfam" id="PF25232">
    <property type="entry name" value="DUF7848"/>
    <property type="match status" value="1"/>
</dbReference>
<dbReference type="KEGG" id="sphv:F9278_31395"/>
<name>A0A5P8KAT3_9ACTN</name>
<evidence type="ECO:0000313" key="2">
    <source>
        <dbReference type="EMBL" id="QFQ99918.1"/>
    </source>
</evidence>